<sequence length="226" mass="23604">MEKVIKTLSVKTVPSVSWSSRHPLNVKPNILTLGMLCIGLVVFGLGEALLIAAGTGVSPWTVFAQGLGLVMDLSIGWATFVVSAGVLMFWIPLKQVPGIGTILNAVIISAVIGISLPYLPKPPVYGLQVIESVIGILMVGFGSGLYLIAHLGAGPRDGLMTGLQRVTDLPIAWVRTSIEIVVVLCGWLLGGTVGLGTVLFAFGIGPAVSIGLFTVQKYSSIQPSVD</sequence>
<name>A0A2A5WA39_9GAMM</name>
<organism evidence="2 3">
    <name type="scientific">OM182 bacterium MED-G28</name>
    <dbReference type="NCBI Taxonomy" id="1986256"/>
    <lineage>
        <taxon>Bacteria</taxon>
        <taxon>Pseudomonadati</taxon>
        <taxon>Pseudomonadota</taxon>
        <taxon>Gammaproteobacteria</taxon>
        <taxon>OMG group</taxon>
        <taxon>OM182 clade</taxon>
    </lineage>
</organism>
<keyword evidence="1" id="KW-1133">Transmembrane helix</keyword>
<reference evidence="2 3" key="1">
    <citation type="submission" date="2017-08" db="EMBL/GenBank/DDBJ databases">
        <title>Fine stratification of microbial communities through a metagenomic profile of the photic zone.</title>
        <authorList>
            <person name="Haro-Moreno J.M."/>
            <person name="Lopez-Perez M."/>
            <person name="De La Torre J."/>
            <person name="Picazo A."/>
            <person name="Camacho A."/>
            <person name="Rodriguez-Valera F."/>
        </authorList>
    </citation>
    <scope>NUCLEOTIDE SEQUENCE [LARGE SCALE GENOMIC DNA]</scope>
    <source>
        <strain evidence="2">MED-G28</strain>
    </source>
</reference>
<comment type="caution">
    <text evidence="2">The sequence shown here is derived from an EMBL/GenBank/DDBJ whole genome shotgun (WGS) entry which is preliminary data.</text>
</comment>
<proteinExistence type="predicted"/>
<dbReference type="EMBL" id="NTJZ01000010">
    <property type="protein sequence ID" value="PDH33164.1"/>
    <property type="molecule type" value="Genomic_DNA"/>
</dbReference>
<evidence type="ECO:0000313" key="2">
    <source>
        <dbReference type="EMBL" id="PDH33164.1"/>
    </source>
</evidence>
<dbReference type="Pfam" id="PF19700">
    <property type="entry name" value="DUF6198"/>
    <property type="match status" value="1"/>
</dbReference>
<keyword evidence="1" id="KW-0472">Membrane</keyword>
<gene>
    <name evidence="2" type="ORF">CNF02_09440</name>
</gene>
<dbReference type="PANTHER" id="PTHR40078">
    <property type="entry name" value="INTEGRAL MEMBRANE PROTEIN-RELATED"/>
    <property type="match status" value="1"/>
</dbReference>
<protein>
    <recommendedName>
        <fullName evidence="4">YitT family protein</fullName>
    </recommendedName>
</protein>
<keyword evidence="1" id="KW-0812">Transmembrane</keyword>
<dbReference type="Proteomes" id="UP000219329">
    <property type="component" value="Unassembled WGS sequence"/>
</dbReference>
<accession>A0A2A5WA39</accession>
<evidence type="ECO:0000256" key="1">
    <source>
        <dbReference type="SAM" id="Phobius"/>
    </source>
</evidence>
<feature type="transmembrane region" description="Helical" evidence="1">
    <location>
        <begin position="125"/>
        <end position="148"/>
    </location>
</feature>
<feature type="transmembrane region" description="Helical" evidence="1">
    <location>
        <begin position="98"/>
        <end position="119"/>
    </location>
</feature>
<dbReference type="AlphaFoldDB" id="A0A2A5WA39"/>
<evidence type="ECO:0000313" key="3">
    <source>
        <dbReference type="Proteomes" id="UP000219329"/>
    </source>
</evidence>
<feature type="transmembrane region" description="Helical" evidence="1">
    <location>
        <begin position="30"/>
        <end position="53"/>
    </location>
</feature>
<dbReference type="PANTHER" id="PTHR40078:SF1">
    <property type="entry name" value="INTEGRAL MEMBRANE PROTEIN"/>
    <property type="match status" value="1"/>
</dbReference>
<evidence type="ECO:0008006" key="4">
    <source>
        <dbReference type="Google" id="ProtNLM"/>
    </source>
</evidence>
<feature type="transmembrane region" description="Helical" evidence="1">
    <location>
        <begin position="73"/>
        <end position="91"/>
    </location>
</feature>
<dbReference type="InterPro" id="IPR038750">
    <property type="entry name" value="YczE/YyaS-like"/>
</dbReference>